<dbReference type="AlphaFoldDB" id="A0A7T8QUL5"/>
<feature type="non-terminal residue" evidence="8">
    <location>
        <position position="1"/>
    </location>
</feature>
<dbReference type="OrthoDB" id="10017101at2759"/>
<feature type="domain" description="Bin3-type SAM" evidence="7">
    <location>
        <begin position="128"/>
        <end position="348"/>
    </location>
</feature>
<evidence type="ECO:0000313" key="8">
    <source>
        <dbReference type="EMBL" id="QQP55638.1"/>
    </source>
</evidence>
<dbReference type="InterPro" id="IPR013216">
    <property type="entry name" value="Methyltransf_11"/>
</dbReference>
<dbReference type="FunFam" id="3.40.50.150:FF:000083">
    <property type="entry name" value="7SK snRNA methylphosphate capping enzyme"/>
    <property type="match status" value="1"/>
</dbReference>
<dbReference type="GO" id="GO:0032259">
    <property type="term" value="P:methylation"/>
    <property type="evidence" value="ECO:0007669"/>
    <property type="project" value="UniProtKB-KW"/>
</dbReference>
<dbReference type="Gene3D" id="3.40.50.150">
    <property type="entry name" value="Vaccinia Virus protein VP39"/>
    <property type="match status" value="1"/>
</dbReference>
<keyword evidence="9" id="KW-1185">Reference proteome</keyword>
<dbReference type="GO" id="GO:0008171">
    <property type="term" value="F:O-methyltransferase activity"/>
    <property type="evidence" value="ECO:0007669"/>
    <property type="project" value="UniProtKB-UniRule"/>
</dbReference>
<sequence>NSESNVLPSKFLLGGNIRDPLNLNSLSDERISEIVNAITPESSPLPTPKHRKAEYKIRVLIPPNITDPLNLNAGVDEREYESRLLPKATPLPTPKDVGPKFKDKNKKFQYGNYNRYYGYRKQDASEEDLRLRFLKPEWFTGKKVLDIGCNVGKLTDAIARTFFPKSLTGMDIDKDLINVARKNLRKCRDAKESGAFPKSMSILYGSISAGPNGSGEYPSNLGFICGNYVLDSDALLDTMVPEFHTIICFSTTKWIHLNFGDDGLKRAFKRIYAQLHPGGLFILEAQGLASYRKKKKLTPRIFENFKSIKLRPEGFGEYLINEVGFESRELVAVPQHPARGFQRPIQVL</sequence>
<accession>A0A7T8QUL5</accession>
<evidence type="ECO:0000313" key="9">
    <source>
        <dbReference type="Proteomes" id="UP000595437"/>
    </source>
</evidence>
<keyword evidence="4 5" id="KW-0949">S-adenosyl-L-methionine</keyword>
<gene>
    <name evidence="8" type="ORF">FKW44_000036</name>
</gene>
<dbReference type="Proteomes" id="UP000595437">
    <property type="component" value="Chromosome 1"/>
</dbReference>
<dbReference type="GO" id="GO:0008173">
    <property type="term" value="F:RNA methyltransferase activity"/>
    <property type="evidence" value="ECO:0007669"/>
    <property type="project" value="UniProtKB-UniRule"/>
</dbReference>
<dbReference type="InterPro" id="IPR039772">
    <property type="entry name" value="Bin3-like"/>
</dbReference>
<dbReference type="CDD" id="cd02440">
    <property type="entry name" value="AdoMet_MTases"/>
    <property type="match status" value="1"/>
</dbReference>
<dbReference type="Pfam" id="PF06859">
    <property type="entry name" value="Bin3"/>
    <property type="match status" value="1"/>
</dbReference>
<evidence type="ECO:0000256" key="4">
    <source>
        <dbReference type="ARBA" id="ARBA00022691"/>
    </source>
</evidence>
<evidence type="ECO:0000256" key="3">
    <source>
        <dbReference type="ARBA" id="ARBA00022679"/>
    </source>
</evidence>
<protein>
    <recommendedName>
        <fullName evidence="6">RNA methyltransferase</fullName>
        <ecNumber evidence="6">2.1.1.-</ecNumber>
    </recommendedName>
</protein>
<organism evidence="8 9">
    <name type="scientific">Caligus rogercresseyi</name>
    <name type="common">Sea louse</name>
    <dbReference type="NCBI Taxonomy" id="217165"/>
    <lineage>
        <taxon>Eukaryota</taxon>
        <taxon>Metazoa</taxon>
        <taxon>Ecdysozoa</taxon>
        <taxon>Arthropoda</taxon>
        <taxon>Crustacea</taxon>
        <taxon>Multicrustacea</taxon>
        <taxon>Hexanauplia</taxon>
        <taxon>Copepoda</taxon>
        <taxon>Siphonostomatoida</taxon>
        <taxon>Caligidae</taxon>
        <taxon>Caligus</taxon>
    </lineage>
</organism>
<reference evidence="9" key="1">
    <citation type="submission" date="2021-01" db="EMBL/GenBank/DDBJ databases">
        <title>Caligus Genome Assembly.</title>
        <authorList>
            <person name="Gallardo-Escarate C."/>
        </authorList>
    </citation>
    <scope>NUCLEOTIDE SEQUENCE [LARGE SCALE GENOMIC DNA]</scope>
</reference>
<dbReference type="GO" id="GO:0017069">
    <property type="term" value="F:snRNA binding"/>
    <property type="evidence" value="ECO:0007669"/>
    <property type="project" value="TreeGrafter"/>
</dbReference>
<dbReference type="SUPFAM" id="SSF53335">
    <property type="entry name" value="S-adenosyl-L-methionine-dependent methyltransferases"/>
    <property type="match status" value="1"/>
</dbReference>
<dbReference type="PROSITE" id="PS51515">
    <property type="entry name" value="BIN3_SAM"/>
    <property type="match status" value="1"/>
</dbReference>
<dbReference type="InterPro" id="IPR010675">
    <property type="entry name" value="Bin3_C"/>
</dbReference>
<dbReference type="InterPro" id="IPR029063">
    <property type="entry name" value="SAM-dependent_MTases_sf"/>
</dbReference>
<proteinExistence type="inferred from homology"/>
<evidence type="ECO:0000256" key="1">
    <source>
        <dbReference type="ARBA" id="ARBA00008361"/>
    </source>
</evidence>
<dbReference type="GO" id="GO:0040031">
    <property type="term" value="P:snRNA modification"/>
    <property type="evidence" value="ECO:0007669"/>
    <property type="project" value="TreeGrafter"/>
</dbReference>
<comment type="similarity">
    <text evidence="1 6">Belongs to the methyltransferase superfamily.</text>
</comment>
<keyword evidence="3 6" id="KW-0808">Transferase</keyword>
<dbReference type="GO" id="GO:0008757">
    <property type="term" value="F:S-adenosylmethionine-dependent methyltransferase activity"/>
    <property type="evidence" value="ECO:0007669"/>
    <property type="project" value="InterPro"/>
</dbReference>
<dbReference type="PANTHER" id="PTHR12315:SF0">
    <property type="entry name" value="7SK SNRNA METHYLPHOSPHATE CAPPING ENZYME"/>
    <property type="match status" value="1"/>
</dbReference>
<dbReference type="EC" id="2.1.1.-" evidence="6"/>
<dbReference type="PANTHER" id="PTHR12315">
    <property type="entry name" value="BICOID-INTERACTING PROTEIN RELATED"/>
    <property type="match status" value="1"/>
</dbReference>
<evidence type="ECO:0000256" key="5">
    <source>
        <dbReference type="PROSITE-ProRule" id="PRU00848"/>
    </source>
</evidence>
<evidence type="ECO:0000256" key="6">
    <source>
        <dbReference type="RuleBase" id="RU367087"/>
    </source>
</evidence>
<dbReference type="Pfam" id="PF08241">
    <property type="entry name" value="Methyltransf_11"/>
    <property type="match status" value="1"/>
</dbReference>
<name>A0A7T8QUL5_CALRO</name>
<evidence type="ECO:0000259" key="7">
    <source>
        <dbReference type="PROSITE" id="PS51515"/>
    </source>
</evidence>
<keyword evidence="2 6" id="KW-0489">Methyltransferase</keyword>
<dbReference type="InterPro" id="IPR024160">
    <property type="entry name" value="BIN3_SAM-bd_dom"/>
</dbReference>
<evidence type="ECO:0000256" key="2">
    <source>
        <dbReference type="ARBA" id="ARBA00022603"/>
    </source>
</evidence>
<dbReference type="EMBL" id="CP045890">
    <property type="protein sequence ID" value="QQP55638.1"/>
    <property type="molecule type" value="Genomic_DNA"/>
</dbReference>